<feature type="domain" description="G-protein coupled receptors family 1 profile" evidence="11">
    <location>
        <begin position="44"/>
        <end position="322"/>
    </location>
</feature>
<feature type="transmembrane region" description="Helical" evidence="10">
    <location>
        <begin position="105"/>
        <end position="124"/>
    </location>
</feature>
<evidence type="ECO:0000256" key="9">
    <source>
        <dbReference type="ARBA" id="ARBA00023224"/>
    </source>
</evidence>
<comment type="subcellular location">
    <subcellularLocation>
        <location evidence="1 10">Cell membrane</location>
        <topology evidence="1 10">Multi-pass membrane protein</topology>
    </subcellularLocation>
</comment>
<dbReference type="GO" id="GO:0005886">
    <property type="term" value="C:plasma membrane"/>
    <property type="evidence" value="ECO:0007669"/>
    <property type="project" value="UniProtKB-SubCell"/>
</dbReference>
<dbReference type="InterPro" id="IPR001817">
    <property type="entry name" value="Vasoprsn_rcpt"/>
</dbReference>
<dbReference type="Gene3D" id="1.20.1070.10">
    <property type="entry name" value="Rhodopsin 7-helix transmembrane proteins"/>
    <property type="match status" value="1"/>
</dbReference>
<dbReference type="PROSITE" id="PS00237">
    <property type="entry name" value="G_PROTEIN_RECEP_F1_1"/>
    <property type="match status" value="1"/>
</dbReference>
<dbReference type="SUPFAM" id="SSF81321">
    <property type="entry name" value="Family A G protein-coupled receptor-like"/>
    <property type="match status" value="1"/>
</dbReference>
<dbReference type="RefSeq" id="XP_022327350.1">
    <property type="nucleotide sequence ID" value="XM_022471642.1"/>
</dbReference>
<dbReference type="PRINTS" id="PR00896">
    <property type="entry name" value="VASOPRESSINR"/>
</dbReference>
<gene>
    <name evidence="13" type="primary">LOC111126782</name>
</gene>
<evidence type="ECO:0000256" key="8">
    <source>
        <dbReference type="ARBA" id="ARBA00023180"/>
    </source>
</evidence>
<keyword evidence="7 10" id="KW-0675">Receptor</keyword>
<keyword evidence="2" id="KW-1003">Cell membrane</keyword>
<evidence type="ECO:0000256" key="10">
    <source>
        <dbReference type="RuleBase" id="RU046427"/>
    </source>
</evidence>
<evidence type="ECO:0000256" key="3">
    <source>
        <dbReference type="ARBA" id="ARBA00022692"/>
    </source>
</evidence>
<evidence type="ECO:0000256" key="4">
    <source>
        <dbReference type="ARBA" id="ARBA00022989"/>
    </source>
</evidence>
<keyword evidence="12" id="KW-1185">Reference proteome</keyword>
<dbReference type="PANTHER" id="PTHR24241:SF161">
    <property type="entry name" value="G-PROTEIN COUPLED RECEPTORS FAMILY 1 PROFILE DOMAIN-CONTAINING PROTEIN"/>
    <property type="match status" value="1"/>
</dbReference>
<feature type="transmembrane region" description="Helical" evidence="10">
    <location>
        <begin position="64"/>
        <end position="85"/>
    </location>
</feature>
<dbReference type="InterPro" id="IPR017452">
    <property type="entry name" value="GPCR_Rhodpsn_7TM"/>
</dbReference>
<feature type="transmembrane region" description="Helical" evidence="10">
    <location>
        <begin position="194"/>
        <end position="214"/>
    </location>
</feature>
<feature type="transmembrane region" description="Helical" evidence="10">
    <location>
        <begin position="302"/>
        <end position="325"/>
    </location>
</feature>
<keyword evidence="8 10" id="KW-0325">Glycoprotein</keyword>
<evidence type="ECO:0000256" key="2">
    <source>
        <dbReference type="ARBA" id="ARBA00022475"/>
    </source>
</evidence>
<keyword evidence="5 10" id="KW-0297">G-protein coupled receptor</keyword>
<evidence type="ECO:0000256" key="1">
    <source>
        <dbReference type="ARBA" id="ARBA00004651"/>
    </source>
</evidence>
<evidence type="ECO:0000313" key="12">
    <source>
        <dbReference type="Proteomes" id="UP000694844"/>
    </source>
</evidence>
<dbReference type="PRINTS" id="PR00237">
    <property type="entry name" value="GPCRRHODOPSN"/>
</dbReference>
<evidence type="ECO:0000256" key="6">
    <source>
        <dbReference type="ARBA" id="ARBA00023136"/>
    </source>
</evidence>
<keyword evidence="4 10" id="KW-1133">Transmembrane helix</keyword>
<dbReference type="InterPro" id="IPR000276">
    <property type="entry name" value="GPCR_Rhodpsn"/>
</dbReference>
<keyword evidence="3 10" id="KW-0812">Transmembrane</keyword>
<dbReference type="Proteomes" id="UP000694844">
    <property type="component" value="Chromosome 3"/>
</dbReference>
<dbReference type="KEGG" id="cvn:111126782"/>
<dbReference type="AlphaFoldDB" id="A0A8B8DI23"/>
<feature type="transmembrane region" description="Helical" evidence="10">
    <location>
        <begin position="145"/>
        <end position="168"/>
    </location>
</feature>
<keyword evidence="9 10" id="KW-0807">Transducer</keyword>
<evidence type="ECO:0000313" key="13">
    <source>
        <dbReference type="RefSeq" id="XP_022327350.1"/>
    </source>
</evidence>
<dbReference type="PROSITE" id="PS50262">
    <property type="entry name" value="G_PROTEIN_RECEP_F1_2"/>
    <property type="match status" value="1"/>
</dbReference>
<dbReference type="GO" id="GO:0005000">
    <property type="term" value="F:vasopressin receptor activity"/>
    <property type="evidence" value="ECO:0007669"/>
    <property type="project" value="InterPro"/>
</dbReference>
<proteinExistence type="inferred from homology"/>
<dbReference type="GeneID" id="111126782"/>
<keyword evidence="6 10" id="KW-0472">Membrane</keyword>
<sequence>MDGPRHNSTNFTNSNETNTAVYSGEMAKIEIIVQAIILYFTIFGNAVVLIVFRWKLKRLSRMQWFIVHLCIADIFVGFFNILPQLIWDITYRFQGPNFLCKMVKYFQLVAMYASTYVLVVTALDRYISICHPLTSHTWTKRRANAMVLVAWVLSLVFSIPQLILFTLMETFPGSGQYDCWETMSNGEPWEIKAYATWIFLSIYFIPFLILSFAYSRICYVVFISVSSKEQVRVSFNTKASVCNKKGNLLKTPRAHTRCASKSKKKTIYLTMTVVLCFLVCWGPFFVAQMWAAYDPTAPFTGASFVIILLLASLNSSTNPWIYLAFSGMCCNKRRPKPPYPQYSLAGTNQTFVESDSCSTRGSKNYETKQMVPIPMSEKNS</sequence>
<evidence type="ECO:0000259" key="11">
    <source>
        <dbReference type="PROSITE" id="PS50262"/>
    </source>
</evidence>
<dbReference type="PANTHER" id="PTHR24241">
    <property type="entry name" value="NEUROPEPTIDE RECEPTOR-RELATED G-PROTEIN COUPLED RECEPTOR"/>
    <property type="match status" value="1"/>
</dbReference>
<dbReference type="CDD" id="cd15196">
    <property type="entry name" value="7tmA_Vasopressin_Oxytocin"/>
    <property type="match status" value="1"/>
</dbReference>
<organism evidence="12 13">
    <name type="scientific">Crassostrea virginica</name>
    <name type="common">Eastern oyster</name>
    <dbReference type="NCBI Taxonomy" id="6565"/>
    <lineage>
        <taxon>Eukaryota</taxon>
        <taxon>Metazoa</taxon>
        <taxon>Spiralia</taxon>
        <taxon>Lophotrochozoa</taxon>
        <taxon>Mollusca</taxon>
        <taxon>Bivalvia</taxon>
        <taxon>Autobranchia</taxon>
        <taxon>Pteriomorphia</taxon>
        <taxon>Ostreida</taxon>
        <taxon>Ostreoidea</taxon>
        <taxon>Ostreidae</taxon>
        <taxon>Crassostrea</taxon>
    </lineage>
</organism>
<accession>A0A8B8DI23</accession>
<evidence type="ECO:0000256" key="5">
    <source>
        <dbReference type="ARBA" id="ARBA00023040"/>
    </source>
</evidence>
<dbReference type="GO" id="GO:0032870">
    <property type="term" value="P:cellular response to hormone stimulus"/>
    <property type="evidence" value="ECO:0007669"/>
    <property type="project" value="TreeGrafter"/>
</dbReference>
<reference evidence="13" key="1">
    <citation type="submission" date="2025-08" db="UniProtKB">
        <authorList>
            <consortium name="RefSeq"/>
        </authorList>
    </citation>
    <scope>IDENTIFICATION</scope>
    <source>
        <tissue evidence="13">Whole sample</tissue>
    </source>
</reference>
<protein>
    <submittedName>
        <fullName evidence="13">Annetocin receptor-like</fullName>
    </submittedName>
</protein>
<dbReference type="OrthoDB" id="6435638at2759"/>
<name>A0A8B8DI23_CRAVI</name>
<evidence type="ECO:0000256" key="7">
    <source>
        <dbReference type="ARBA" id="ARBA00023170"/>
    </source>
</evidence>
<comment type="similarity">
    <text evidence="10">Belongs to the G-protein coupled receptor 1 family. Vasopressin/oxytocin receptor subfamily.</text>
</comment>
<dbReference type="GO" id="GO:0042277">
    <property type="term" value="F:peptide binding"/>
    <property type="evidence" value="ECO:0007669"/>
    <property type="project" value="TreeGrafter"/>
</dbReference>
<dbReference type="Pfam" id="PF00001">
    <property type="entry name" value="7tm_1"/>
    <property type="match status" value="1"/>
</dbReference>
<feature type="transmembrane region" description="Helical" evidence="10">
    <location>
        <begin position="31"/>
        <end position="52"/>
    </location>
</feature>
<feature type="transmembrane region" description="Helical" evidence="10">
    <location>
        <begin position="267"/>
        <end position="290"/>
    </location>
</feature>